<sequence length="104" mass="11815">MDIDNDNSLISSKENNIYVVVGLDFGTTHSGFAYCHVEDQNISPALAKIPIHRTKKQNSDEDNKPVELFKLHLGNLLDNSKPNLPVDYKKAITDFFREIGKYIH</sequence>
<dbReference type="EMBL" id="QKYT01000180">
    <property type="protein sequence ID" value="RIA90475.1"/>
    <property type="molecule type" value="Genomic_DNA"/>
</dbReference>
<dbReference type="AlphaFoldDB" id="A0A397T2J9"/>
<accession>A0A397T2J9</accession>
<protein>
    <submittedName>
        <fullName evidence="1">Uncharacterized protein</fullName>
    </submittedName>
</protein>
<keyword evidence="2" id="KW-1185">Reference proteome</keyword>
<proteinExistence type="predicted"/>
<name>A0A397T2J9_9GLOM</name>
<gene>
    <name evidence="1" type="ORF">C1645_823307</name>
</gene>
<evidence type="ECO:0000313" key="2">
    <source>
        <dbReference type="Proteomes" id="UP000265703"/>
    </source>
</evidence>
<evidence type="ECO:0000313" key="1">
    <source>
        <dbReference type="EMBL" id="RIA90475.1"/>
    </source>
</evidence>
<organism evidence="1 2">
    <name type="scientific">Glomus cerebriforme</name>
    <dbReference type="NCBI Taxonomy" id="658196"/>
    <lineage>
        <taxon>Eukaryota</taxon>
        <taxon>Fungi</taxon>
        <taxon>Fungi incertae sedis</taxon>
        <taxon>Mucoromycota</taxon>
        <taxon>Glomeromycotina</taxon>
        <taxon>Glomeromycetes</taxon>
        <taxon>Glomerales</taxon>
        <taxon>Glomeraceae</taxon>
        <taxon>Glomus</taxon>
    </lineage>
</organism>
<dbReference type="Proteomes" id="UP000265703">
    <property type="component" value="Unassembled WGS sequence"/>
</dbReference>
<comment type="caution">
    <text evidence="1">The sequence shown here is derived from an EMBL/GenBank/DDBJ whole genome shotgun (WGS) entry which is preliminary data.</text>
</comment>
<dbReference type="OrthoDB" id="2963168at2759"/>
<reference evidence="1 2" key="1">
    <citation type="submission" date="2018-06" db="EMBL/GenBank/DDBJ databases">
        <title>Comparative genomics reveals the genomic features of Rhizophagus irregularis, R. cerebriforme, R. diaphanum and Gigaspora rosea, and their symbiotic lifestyle signature.</title>
        <authorList>
            <person name="Morin E."/>
            <person name="San Clemente H."/>
            <person name="Chen E.C.H."/>
            <person name="De La Providencia I."/>
            <person name="Hainaut M."/>
            <person name="Kuo A."/>
            <person name="Kohler A."/>
            <person name="Murat C."/>
            <person name="Tang N."/>
            <person name="Roy S."/>
            <person name="Loubradou J."/>
            <person name="Henrissat B."/>
            <person name="Grigoriev I.V."/>
            <person name="Corradi N."/>
            <person name="Roux C."/>
            <person name="Martin F.M."/>
        </authorList>
    </citation>
    <scope>NUCLEOTIDE SEQUENCE [LARGE SCALE GENOMIC DNA]</scope>
    <source>
        <strain evidence="1 2">DAOM 227022</strain>
    </source>
</reference>